<evidence type="ECO:0000313" key="6">
    <source>
        <dbReference type="EMBL" id="EMI55634.1"/>
    </source>
</evidence>
<keyword evidence="3" id="KW-0238">DNA-binding</keyword>
<dbReference type="GO" id="GO:0016987">
    <property type="term" value="F:sigma factor activity"/>
    <property type="evidence" value="ECO:0007669"/>
    <property type="project" value="UniProtKB-KW"/>
</dbReference>
<evidence type="ECO:0000259" key="5">
    <source>
        <dbReference type="Pfam" id="PF04542"/>
    </source>
</evidence>
<dbReference type="SUPFAM" id="SSF88946">
    <property type="entry name" value="Sigma2 domain of RNA polymerase sigma factors"/>
    <property type="match status" value="1"/>
</dbReference>
<dbReference type="InterPro" id="IPR013325">
    <property type="entry name" value="RNA_pol_sigma_r2"/>
</dbReference>
<feature type="domain" description="RNA polymerase sigma-70 region 2" evidence="5">
    <location>
        <begin position="34"/>
        <end position="104"/>
    </location>
</feature>
<evidence type="ECO:0000256" key="3">
    <source>
        <dbReference type="ARBA" id="ARBA00023125"/>
    </source>
</evidence>
<dbReference type="AlphaFoldDB" id="M5U2Y2"/>
<accession>M5U2Y2</accession>
<reference evidence="6 7" key="1">
    <citation type="journal article" date="2013" name="Mar. Genomics">
        <title>Expression of sulfatases in Rhodopirellula baltica and the diversity of sulfatases in the genus Rhodopirellula.</title>
        <authorList>
            <person name="Wegner C.E."/>
            <person name="Richter-Heitmann T."/>
            <person name="Klindworth A."/>
            <person name="Klockow C."/>
            <person name="Richter M."/>
            <person name="Achstetter T."/>
            <person name="Glockner F.O."/>
            <person name="Harder J."/>
        </authorList>
    </citation>
    <scope>NUCLEOTIDE SEQUENCE [LARGE SCALE GENOMIC DNA]</scope>
    <source>
        <strain evidence="6 7">SM41</strain>
    </source>
</reference>
<organism evidence="6 7">
    <name type="scientific">Rhodopirellula sallentina SM41</name>
    <dbReference type="NCBI Taxonomy" id="1263870"/>
    <lineage>
        <taxon>Bacteria</taxon>
        <taxon>Pseudomonadati</taxon>
        <taxon>Planctomycetota</taxon>
        <taxon>Planctomycetia</taxon>
        <taxon>Pirellulales</taxon>
        <taxon>Pirellulaceae</taxon>
        <taxon>Rhodopirellula</taxon>
    </lineage>
</organism>
<dbReference type="RefSeq" id="WP_008679387.1">
    <property type="nucleotide sequence ID" value="NZ_ANOH01000206.1"/>
</dbReference>
<dbReference type="GO" id="GO:0003677">
    <property type="term" value="F:DNA binding"/>
    <property type="evidence" value="ECO:0007669"/>
    <property type="project" value="UniProtKB-KW"/>
</dbReference>
<dbReference type="PATRIC" id="fig|1263870.3.peg.3100"/>
<keyword evidence="1" id="KW-0805">Transcription regulation</keyword>
<keyword evidence="7" id="KW-1185">Reference proteome</keyword>
<sequence>MSTLDSKETGESATRESLLRRAQADAHGSAWEELLQYYEPFVRRTLRAMGVEEGEADDVCQQVLAHLWGRLVDFQPDHERARFRTWLTRIIRNTAVSEYRKRMRRQRVSFAESSILESLAGDSSDIEQRIEDEWQRYLVDLAMERIDEIFSGNAVEVFLRSVEGESAADIGQSLGIHVDSVYVLKNRVRRRLVHEIKVIREMLEFPS</sequence>
<dbReference type="NCBIfam" id="TIGR02937">
    <property type="entry name" value="sigma70-ECF"/>
    <property type="match status" value="1"/>
</dbReference>
<protein>
    <submittedName>
        <fullName evidence="6">RNA polymerase sigma-H factor</fullName>
    </submittedName>
</protein>
<dbReference type="Gene3D" id="1.10.1740.10">
    <property type="match status" value="1"/>
</dbReference>
<name>M5U2Y2_9BACT</name>
<dbReference type="InterPro" id="IPR007627">
    <property type="entry name" value="RNA_pol_sigma70_r2"/>
</dbReference>
<evidence type="ECO:0000256" key="1">
    <source>
        <dbReference type="ARBA" id="ARBA00023015"/>
    </source>
</evidence>
<dbReference type="InterPro" id="IPR014284">
    <property type="entry name" value="RNA_pol_sigma-70_dom"/>
</dbReference>
<dbReference type="InterPro" id="IPR039425">
    <property type="entry name" value="RNA_pol_sigma-70-like"/>
</dbReference>
<dbReference type="Pfam" id="PF04542">
    <property type="entry name" value="Sigma70_r2"/>
    <property type="match status" value="1"/>
</dbReference>
<keyword evidence="4" id="KW-0804">Transcription</keyword>
<dbReference type="PANTHER" id="PTHR43133">
    <property type="entry name" value="RNA POLYMERASE ECF-TYPE SIGMA FACTO"/>
    <property type="match status" value="1"/>
</dbReference>
<evidence type="ECO:0000313" key="7">
    <source>
        <dbReference type="Proteomes" id="UP000011885"/>
    </source>
</evidence>
<evidence type="ECO:0000256" key="2">
    <source>
        <dbReference type="ARBA" id="ARBA00023082"/>
    </source>
</evidence>
<evidence type="ECO:0000256" key="4">
    <source>
        <dbReference type="ARBA" id="ARBA00023163"/>
    </source>
</evidence>
<dbReference type="EMBL" id="ANOH01000206">
    <property type="protein sequence ID" value="EMI55634.1"/>
    <property type="molecule type" value="Genomic_DNA"/>
</dbReference>
<gene>
    <name evidence="6" type="ORF">RSSM_02919</name>
</gene>
<dbReference type="PANTHER" id="PTHR43133:SF8">
    <property type="entry name" value="RNA POLYMERASE SIGMA FACTOR HI_1459-RELATED"/>
    <property type="match status" value="1"/>
</dbReference>
<keyword evidence="2" id="KW-0731">Sigma factor</keyword>
<dbReference type="OrthoDB" id="263964at2"/>
<dbReference type="Proteomes" id="UP000011885">
    <property type="component" value="Unassembled WGS sequence"/>
</dbReference>
<comment type="caution">
    <text evidence="6">The sequence shown here is derived from an EMBL/GenBank/DDBJ whole genome shotgun (WGS) entry which is preliminary data.</text>
</comment>
<proteinExistence type="predicted"/>
<dbReference type="GO" id="GO:0006352">
    <property type="term" value="P:DNA-templated transcription initiation"/>
    <property type="evidence" value="ECO:0007669"/>
    <property type="project" value="InterPro"/>
</dbReference>